<keyword evidence="8" id="KW-0472">Membrane</keyword>
<dbReference type="Gene3D" id="1.10.287.130">
    <property type="match status" value="1"/>
</dbReference>
<dbReference type="Pfam" id="PF02518">
    <property type="entry name" value="HATPase_c"/>
    <property type="match status" value="1"/>
</dbReference>
<keyword evidence="7" id="KW-0902">Two-component regulatory system</keyword>
<dbReference type="SMART" id="SM00387">
    <property type="entry name" value="HATPase_c"/>
    <property type="match status" value="1"/>
</dbReference>
<name>A0ABQ5N667_9CLOT</name>
<dbReference type="PANTHER" id="PTHR45453">
    <property type="entry name" value="PHOSPHATE REGULON SENSOR PROTEIN PHOR"/>
    <property type="match status" value="1"/>
</dbReference>
<dbReference type="InterPro" id="IPR036097">
    <property type="entry name" value="HisK_dim/P_sf"/>
</dbReference>
<dbReference type="GO" id="GO:0016301">
    <property type="term" value="F:kinase activity"/>
    <property type="evidence" value="ECO:0007669"/>
    <property type="project" value="UniProtKB-KW"/>
</dbReference>
<dbReference type="SUPFAM" id="SSF55874">
    <property type="entry name" value="ATPase domain of HSP90 chaperone/DNA topoisomerase II/histidine kinase"/>
    <property type="match status" value="1"/>
</dbReference>
<evidence type="ECO:0000256" key="4">
    <source>
        <dbReference type="ARBA" id="ARBA00022553"/>
    </source>
</evidence>
<dbReference type="InterPro" id="IPR004358">
    <property type="entry name" value="Sig_transdc_His_kin-like_C"/>
</dbReference>
<feature type="transmembrane region" description="Helical" evidence="8">
    <location>
        <begin position="6"/>
        <end position="26"/>
    </location>
</feature>
<dbReference type="InterPro" id="IPR036890">
    <property type="entry name" value="HATPase_C_sf"/>
</dbReference>
<evidence type="ECO:0000256" key="3">
    <source>
        <dbReference type="ARBA" id="ARBA00012438"/>
    </source>
</evidence>
<dbReference type="SMART" id="SM00388">
    <property type="entry name" value="HisKA"/>
    <property type="match status" value="1"/>
</dbReference>
<dbReference type="PRINTS" id="PR00344">
    <property type="entry name" value="BCTRLSENSOR"/>
</dbReference>
<evidence type="ECO:0000256" key="7">
    <source>
        <dbReference type="ARBA" id="ARBA00023012"/>
    </source>
</evidence>
<comment type="subcellular location">
    <subcellularLocation>
        <location evidence="2">Membrane</location>
    </subcellularLocation>
</comment>
<dbReference type="Gene3D" id="3.30.565.10">
    <property type="entry name" value="Histidine kinase-like ATPase, C-terminal domain"/>
    <property type="match status" value="1"/>
</dbReference>
<dbReference type="PANTHER" id="PTHR45453:SF1">
    <property type="entry name" value="PHOSPHATE REGULON SENSOR PROTEIN PHOR"/>
    <property type="match status" value="1"/>
</dbReference>
<dbReference type="InterPro" id="IPR003661">
    <property type="entry name" value="HisK_dim/P_dom"/>
</dbReference>
<dbReference type="RefSeq" id="WP_264849785.1">
    <property type="nucleotide sequence ID" value="NZ_BRXR01000001.1"/>
</dbReference>
<dbReference type="CDD" id="cd00082">
    <property type="entry name" value="HisKA"/>
    <property type="match status" value="1"/>
</dbReference>
<dbReference type="Proteomes" id="UP001208567">
    <property type="component" value="Unassembled WGS sequence"/>
</dbReference>
<proteinExistence type="predicted"/>
<dbReference type="EC" id="2.7.13.3" evidence="3"/>
<dbReference type="EMBL" id="BRXR01000001">
    <property type="protein sequence ID" value="GLC30520.1"/>
    <property type="molecule type" value="Genomic_DNA"/>
</dbReference>
<keyword evidence="11" id="KW-1185">Reference proteome</keyword>
<keyword evidence="4" id="KW-0597">Phosphoprotein</keyword>
<dbReference type="CDD" id="cd00075">
    <property type="entry name" value="HATPase"/>
    <property type="match status" value="1"/>
</dbReference>
<dbReference type="InterPro" id="IPR003594">
    <property type="entry name" value="HATPase_dom"/>
</dbReference>
<reference evidence="10 11" key="1">
    <citation type="journal article" date="2024" name="Int. J. Syst. Evol. Microbiol.">
        <title>Clostridium omnivorum sp. nov., isolated from anoxic soil under the treatment of reductive soil disinfestation.</title>
        <authorList>
            <person name="Ueki A."/>
            <person name="Tonouchi A."/>
            <person name="Kaku N."/>
            <person name="Honma S."/>
            <person name="Ueki K."/>
        </authorList>
    </citation>
    <scope>NUCLEOTIDE SEQUENCE [LARGE SCALE GENOMIC DNA]</scope>
    <source>
        <strain evidence="10 11">E14</strain>
    </source>
</reference>
<evidence type="ECO:0000259" key="9">
    <source>
        <dbReference type="PROSITE" id="PS50109"/>
    </source>
</evidence>
<dbReference type="PROSITE" id="PS50109">
    <property type="entry name" value="HIS_KIN"/>
    <property type="match status" value="1"/>
</dbReference>
<accession>A0ABQ5N667</accession>
<comment type="caution">
    <text evidence="10">The sequence shown here is derived from an EMBL/GenBank/DDBJ whole genome shotgun (WGS) entry which is preliminary data.</text>
</comment>
<sequence>MDIVKLLILIILLLTLLVAILLYELISIRKKHILISEILDEIKEGNPNRRILARNNEITADICYKINDIIATNSSKIAELEKSDMAYKQLMTSLSHDVRTPLTSLIGYLDAIHNKIVDGTEKDEYIEIARNKAYNLKDFIDMLFEWFKLDSKERIFHFENIDINELTRSIIADWIPSFDKNSIKFSIDIPEAEYYASLDVVAYARIINNIIQNSMLHSNGTQIGISIVQKNNTIEITINDNGKGIAEKEIPYVFERLYKCDTARSNKGSGLGLSIVKELVTSHNGSISIESVPYDKTSFTITLPANKAL</sequence>
<evidence type="ECO:0000256" key="8">
    <source>
        <dbReference type="SAM" id="Phobius"/>
    </source>
</evidence>
<dbReference type="SUPFAM" id="SSF47384">
    <property type="entry name" value="Homodimeric domain of signal transducing histidine kinase"/>
    <property type="match status" value="1"/>
</dbReference>
<keyword evidence="6 10" id="KW-0418">Kinase</keyword>
<evidence type="ECO:0000256" key="6">
    <source>
        <dbReference type="ARBA" id="ARBA00022777"/>
    </source>
</evidence>
<keyword evidence="5" id="KW-0808">Transferase</keyword>
<evidence type="ECO:0000313" key="10">
    <source>
        <dbReference type="EMBL" id="GLC30520.1"/>
    </source>
</evidence>
<feature type="domain" description="Histidine kinase" evidence="9">
    <location>
        <begin position="93"/>
        <end position="307"/>
    </location>
</feature>
<evidence type="ECO:0000256" key="5">
    <source>
        <dbReference type="ARBA" id="ARBA00022679"/>
    </source>
</evidence>
<protein>
    <recommendedName>
        <fullName evidence="3">histidine kinase</fullName>
        <ecNumber evidence="3">2.7.13.3</ecNumber>
    </recommendedName>
</protein>
<dbReference type="Pfam" id="PF00512">
    <property type="entry name" value="HisKA"/>
    <property type="match status" value="1"/>
</dbReference>
<comment type="catalytic activity">
    <reaction evidence="1">
        <text>ATP + protein L-histidine = ADP + protein N-phospho-L-histidine.</text>
        <dbReference type="EC" id="2.7.13.3"/>
    </reaction>
</comment>
<keyword evidence="8" id="KW-1133">Transmembrane helix</keyword>
<dbReference type="InterPro" id="IPR005467">
    <property type="entry name" value="His_kinase_dom"/>
</dbReference>
<evidence type="ECO:0000256" key="2">
    <source>
        <dbReference type="ARBA" id="ARBA00004370"/>
    </source>
</evidence>
<evidence type="ECO:0000313" key="11">
    <source>
        <dbReference type="Proteomes" id="UP001208567"/>
    </source>
</evidence>
<keyword evidence="8" id="KW-0812">Transmembrane</keyword>
<organism evidence="10 11">
    <name type="scientific">Clostridium omnivorum</name>
    <dbReference type="NCBI Taxonomy" id="1604902"/>
    <lineage>
        <taxon>Bacteria</taxon>
        <taxon>Bacillati</taxon>
        <taxon>Bacillota</taxon>
        <taxon>Clostridia</taxon>
        <taxon>Eubacteriales</taxon>
        <taxon>Clostridiaceae</taxon>
        <taxon>Clostridium</taxon>
    </lineage>
</organism>
<evidence type="ECO:0000256" key="1">
    <source>
        <dbReference type="ARBA" id="ARBA00000085"/>
    </source>
</evidence>
<gene>
    <name evidence="10" type="ORF">bsdE14_19300</name>
</gene>
<dbReference type="InterPro" id="IPR050351">
    <property type="entry name" value="BphY/WalK/GraS-like"/>
</dbReference>